<evidence type="ECO:0008006" key="4">
    <source>
        <dbReference type="Google" id="ProtNLM"/>
    </source>
</evidence>
<keyword evidence="1" id="KW-0732">Signal</keyword>
<evidence type="ECO:0000313" key="3">
    <source>
        <dbReference type="Proteomes" id="UP000033514"/>
    </source>
</evidence>
<proteinExistence type="predicted"/>
<keyword evidence="3" id="KW-1185">Reference proteome</keyword>
<name>A0A0F5L8U5_9HYPH</name>
<comment type="caution">
    <text evidence="2">The sequence shown here is derived from an EMBL/GenBank/DDBJ whole genome shotgun (WGS) entry which is preliminary data.</text>
</comment>
<protein>
    <recommendedName>
        <fullName evidence="4">Lysine-specific metallo-endopeptidase domain-containing protein</fullName>
    </recommendedName>
</protein>
<feature type="signal peptide" evidence="1">
    <location>
        <begin position="1"/>
        <end position="19"/>
    </location>
</feature>
<evidence type="ECO:0000313" key="2">
    <source>
        <dbReference type="EMBL" id="KKB78670.1"/>
    </source>
</evidence>
<dbReference type="PATRIC" id="fig|361041.3.peg.1171"/>
<sequence>MRLALIVFLVLSGLMPARAGVVESAFDRAIAQFEAALPKLQAELFGVDTAAYRDALTLRNFASRHWGGRVELKVREGSSDGSCARFAAFVRLPPENGTMSLILCPQFSTEGADSLRTLTILHEMVHVVAGPNECRAMAFAAEIERLSTGAVTPVDVYWQTNGCDGSGFRRP</sequence>
<gene>
    <name evidence="2" type="ORF">VW35_09090</name>
</gene>
<reference evidence="2 3" key="1">
    <citation type="submission" date="2015-03" db="EMBL/GenBank/DDBJ databases">
        <authorList>
            <person name="Hassan Y.I."/>
            <person name="Lepp D."/>
            <person name="Zhou T."/>
        </authorList>
    </citation>
    <scope>NUCLEOTIDE SEQUENCE [LARGE SCALE GENOMIC DNA]</scope>
    <source>
        <strain evidence="2 3">GH2-10</strain>
    </source>
</reference>
<dbReference type="OrthoDB" id="7948157at2"/>
<feature type="chain" id="PRO_5002492182" description="Lysine-specific metallo-endopeptidase domain-containing protein" evidence="1">
    <location>
        <begin position="20"/>
        <end position="171"/>
    </location>
</feature>
<dbReference type="AlphaFoldDB" id="A0A0F5L8U5"/>
<evidence type="ECO:0000256" key="1">
    <source>
        <dbReference type="SAM" id="SignalP"/>
    </source>
</evidence>
<accession>A0A0F5L8U5</accession>
<dbReference type="RefSeq" id="WP_046142751.1">
    <property type="nucleotide sequence ID" value="NZ_LAJG01000021.1"/>
</dbReference>
<dbReference type="Proteomes" id="UP000033514">
    <property type="component" value="Unassembled WGS sequence"/>
</dbReference>
<organism evidence="2 3">
    <name type="scientific">Devosia soli</name>
    <dbReference type="NCBI Taxonomy" id="361041"/>
    <lineage>
        <taxon>Bacteria</taxon>
        <taxon>Pseudomonadati</taxon>
        <taxon>Pseudomonadota</taxon>
        <taxon>Alphaproteobacteria</taxon>
        <taxon>Hyphomicrobiales</taxon>
        <taxon>Devosiaceae</taxon>
        <taxon>Devosia</taxon>
    </lineage>
</organism>
<dbReference type="EMBL" id="LAJG01000021">
    <property type="protein sequence ID" value="KKB78670.1"/>
    <property type="molecule type" value="Genomic_DNA"/>
</dbReference>